<comment type="catalytic activity">
    <reaction evidence="11">
        <text>L-threonyl-[protein] + ATP = O-phospho-L-threonyl-[protein] + ADP + H(+)</text>
        <dbReference type="Rhea" id="RHEA:46608"/>
        <dbReference type="Rhea" id="RHEA-COMP:11060"/>
        <dbReference type="Rhea" id="RHEA-COMP:11605"/>
        <dbReference type="ChEBI" id="CHEBI:15378"/>
        <dbReference type="ChEBI" id="CHEBI:30013"/>
        <dbReference type="ChEBI" id="CHEBI:30616"/>
        <dbReference type="ChEBI" id="CHEBI:61977"/>
        <dbReference type="ChEBI" id="CHEBI:456216"/>
        <dbReference type="EC" id="2.7.11.1"/>
    </reaction>
</comment>
<feature type="active site" description="Proton acceptor" evidence="11">
    <location>
        <position position="202"/>
    </location>
</feature>
<sequence>MNIHHSFYQLTPDTILNAIESLGYETTGRYFVLNSVENRVYDIETVKAGRIVVKFYRPGKWNQKQILEEHAFLQELAAEEIPVLAPIAIDGKTLFEWEGIYFAIWPLRNGRIVEEIQSNDLERVGALLGRIHSVGKRSQIKSRPSLDIPSYGLTALQYILDQKFITNQTLAERYEKNARSAFSIFESLTNEYQIPSQRIHGDCHKGNLLISPDGFSILDFDDFLHGPIVQDFWMLLPFGEADRKHEFFDFFAGYCMFADFDENWLKLIEPLRIIRFIHYAAWIGKRWEDPSFPSLFPHFGTEEYWLKETLDLENANRDLDDANPSPNAPKENTEPEMTNKDFFWDWDN</sequence>
<keyword evidence="8 11" id="KW-0067">ATP-binding</keyword>
<comment type="similarity">
    <text evidence="11">Belongs to the SrkA/RdoA protein kinase family.</text>
</comment>
<comment type="catalytic activity">
    <reaction evidence="11">
        <text>L-seryl-[protein] + ATP = O-phospho-L-seryl-[protein] + ADP + H(+)</text>
        <dbReference type="Rhea" id="RHEA:17989"/>
        <dbReference type="Rhea" id="RHEA-COMP:9863"/>
        <dbReference type="Rhea" id="RHEA-COMP:11604"/>
        <dbReference type="ChEBI" id="CHEBI:15378"/>
        <dbReference type="ChEBI" id="CHEBI:29999"/>
        <dbReference type="ChEBI" id="CHEBI:30616"/>
        <dbReference type="ChEBI" id="CHEBI:83421"/>
        <dbReference type="ChEBI" id="CHEBI:456216"/>
        <dbReference type="EC" id="2.7.11.1"/>
    </reaction>
</comment>
<keyword evidence="3 11" id="KW-0597">Phosphoprotein</keyword>
<keyword evidence="2 11" id="KW-0723">Serine/threonine-protein kinase</keyword>
<dbReference type="InterPro" id="IPR002575">
    <property type="entry name" value="Aminoglycoside_PTrfase"/>
</dbReference>
<evidence type="ECO:0000256" key="6">
    <source>
        <dbReference type="ARBA" id="ARBA00022741"/>
    </source>
</evidence>
<proteinExistence type="inferred from homology"/>
<dbReference type="Pfam" id="PF01636">
    <property type="entry name" value="APH"/>
    <property type="match status" value="1"/>
</dbReference>
<feature type="site" description="ATP" evidence="11">
    <location>
        <position position="35"/>
    </location>
</feature>
<dbReference type="InterPro" id="IPR011009">
    <property type="entry name" value="Kinase-like_dom_sf"/>
</dbReference>
<keyword evidence="6 11" id="KW-0547">Nucleotide-binding</keyword>
<dbReference type="EC" id="2.7.11.1" evidence="11"/>
<evidence type="ECO:0000256" key="10">
    <source>
        <dbReference type="ARBA" id="ARBA00023016"/>
    </source>
</evidence>
<comment type="subcellular location">
    <subcellularLocation>
        <location evidence="11">Cytoplasm</location>
    </subcellularLocation>
</comment>
<evidence type="ECO:0000256" key="2">
    <source>
        <dbReference type="ARBA" id="ARBA00022527"/>
    </source>
</evidence>
<evidence type="ECO:0000313" key="15">
    <source>
        <dbReference type="Proteomes" id="UP000245206"/>
    </source>
</evidence>
<evidence type="ECO:0000256" key="8">
    <source>
        <dbReference type="ARBA" id="ARBA00022840"/>
    </source>
</evidence>
<dbReference type="EMBL" id="BFAZ01000004">
    <property type="protein sequence ID" value="GBF41509.1"/>
    <property type="molecule type" value="Genomic_DNA"/>
</dbReference>
<dbReference type="NCBIfam" id="NF008738">
    <property type="entry name" value="PRK11768.1"/>
    <property type="match status" value="1"/>
</dbReference>
<dbReference type="Proteomes" id="UP000245206">
    <property type="component" value="Unassembled WGS sequence"/>
</dbReference>
<comment type="subunit">
    <text evidence="11">Monomer.</text>
</comment>
<dbReference type="GO" id="GO:0005524">
    <property type="term" value="F:ATP binding"/>
    <property type="evidence" value="ECO:0007669"/>
    <property type="project" value="UniProtKB-UniRule"/>
</dbReference>
<dbReference type="RefSeq" id="WP_108958705.1">
    <property type="nucleotide sequence ID" value="NZ_BFAZ01000004.1"/>
</dbReference>
<dbReference type="InterPro" id="IPR032882">
    <property type="entry name" value="SrkA/RdoA"/>
</dbReference>
<feature type="compositionally biased region" description="Basic and acidic residues" evidence="12">
    <location>
        <begin position="331"/>
        <end position="348"/>
    </location>
</feature>
<gene>
    <name evidence="11" type="primary">srkA</name>
    <name evidence="14" type="ORF">LPTSP2_07860</name>
</gene>
<keyword evidence="7 11" id="KW-0418">Kinase</keyword>
<evidence type="ECO:0000256" key="9">
    <source>
        <dbReference type="ARBA" id="ARBA00022842"/>
    </source>
</evidence>
<dbReference type="GO" id="GO:0004674">
    <property type="term" value="F:protein serine/threonine kinase activity"/>
    <property type="evidence" value="ECO:0007669"/>
    <property type="project" value="UniProtKB-UniRule"/>
</dbReference>
<evidence type="ECO:0000259" key="13">
    <source>
        <dbReference type="Pfam" id="PF01636"/>
    </source>
</evidence>
<accession>A0A2P2DA46</accession>
<evidence type="ECO:0000256" key="4">
    <source>
        <dbReference type="ARBA" id="ARBA00022679"/>
    </source>
</evidence>
<dbReference type="Gene3D" id="1.20.1270.170">
    <property type="match status" value="1"/>
</dbReference>
<keyword evidence="15" id="KW-1185">Reference proteome</keyword>
<evidence type="ECO:0000256" key="3">
    <source>
        <dbReference type="ARBA" id="ARBA00022553"/>
    </source>
</evidence>
<evidence type="ECO:0000256" key="1">
    <source>
        <dbReference type="ARBA" id="ARBA00022490"/>
    </source>
</evidence>
<comment type="function">
    <text evidence="11">A protein kinase that phosphorylates Ser and Thr residues. Probably acts to suppress the effects of stress linked to accumulation of reactive oxygen species. Probably involved in the extracytoplasmic stress response.</text>
</comment>
<dbReference type="GO" id="GO:0005737">
    <property type="term" value="C:cytoplasm"/>
    <property type="evidence" value="ECO:0007669"/>
    <property type="project" value="UniProtKB-SubCell"/>
</dbReference>
<reference evidence="15" key="1">
    <citation type="journal article" date="2019" name="Microbiol. Immunol.">
        <title>Molecular and phenotypic characterization of Leptospira johnsonii sp. nov., Leptospira ellinghausenii sp. nov. and Leptospira ryugenii sp. nov. isolated from soil and water in Japan.</title>
        <authorList>
            <person name="Masuzawa T."/>
            <person name="Saito M."/>
            <person name="Nakao R."/>
            <person name="Nikaido Y."/>
            <person name="Matsumoto M."/>
            <person name="Ogawa M."/>
            <person name="Yokoyama M."/>
            <person name="Hidaka Y."/>
            <person name="Tomita J."/>
            <person name="Sakakibara K."/>
            <person name="Suzuki K."/>
            <person name="Yasuda S."/>
            <person name="Sato H."/>
            <person name="Yamaguchi M."/>
            <person name="Yoshida S.I."/>
            <person name="Koizumi N."/>
            <person name="Kawamura Y."/>
        </authorList>
    </citation>
    <scope>NUCLEOTIDE SEQUENCE [LARGE SCALE GENOMIC DNA]</scope>
    <source>
        <strain evidence="15">E18</strain>
    </source>
</reference>
<comment type="caution">
    <text evidence="14">The sequence shown here is derived from an EMBL/GenBank/DDBJ whole genome shotgun (WGS) entry which is preliminary data.</text>
</comment>
<comment type="cofactor">
    <cofactor evidence="11">
        <name>Mg(2+)</name>
        <dbReference type="ChEBI" id="CHEBI:18420"/>
    </cofactor>
</comment>
<keyword evidence="1 11" id="KW-0963">Cytoplasm</keyword>
<feature type="active site" evidence="11">
    <location>
        <position position="219"/>
    </location>
</feature>
<evidence type="ECO:0000256" key="5">
    <source>
        <dbReference type="ARBA" id="ARBA00022723"/>
    </source>
</evidence>
<evidence type="ECO:0000256" key="11">
    <source>
        <dbReference type="HAMAP-Rule" id="MF_01497"/>
    </source>
</evidence>
<keyword evidence="4 11" id="KW-0808">Transferase</keyword>
<evidence type="ECO:0000313" key="14">
    <source>
        <dbReference type="EMBL" id="GBF41509.1"/>
    </source>
</evidence>
<dbReference type="PANTHER" id="PTHR39573">
    <property type="entry name" value="STRESS RESPONSE KINASE A"/>
    <property type="match status" value="1"/>
</dbReference>
<feature type="domain" description="Aminoglycoside phosphotransferase" evidence="13">
    <location>
        <begin position="36"/>
        <end position="260"/>
    </location>
</feature>
<dbReference type="PANTHER" id="PTHR39573:SF1">
    <property type="entry name" value="STRESS RESPONSE KINASE A"/>
    <property type="match status" value="1"/>
</dbReference>
<dbReference type="HAMAP" id="MF_01497">
    <property type="entry name" value="SrkA_kinase"/>
    <property type="match status" value="1"/>
</dbReference>
<dbReference type="GO" id="GO:0000287">
    <property type="term" value="F:magnesium ion binding"/>
    <property type="evidence" value="ECO:0007669"/>
    <property type="project" value="UniProtKB-UniRule"/>
</dbReference>
<organism evidence="14 15">
    <name type="scientific">Leptospira ellinghausenii</name>
    <dbReference type="NCBI Taxonomy" id="1917822"/>
    <lineage>
        <taxon>Bacteria</taxon>
        <taxon>Pseudomonadati</taxon>
        <taxon>Spirochaetota</taxon>
        <taxon>Spirochaetia</taxon>
        <taxon>Leptospirales</taxon>
        <taxon>Leptospiraceae</taxon>
        <taxon>Leptospira</taxon>
    </lineage>
</organism>
<protein>
    <recommendedName>
        <fullName evidence="11">Stress response kinase A</fullName>
        <ecNumber evidence="11">2.7.11.1</ecNumber>
    </recommendedName>
    <alternativeName>
        <fullName evidence="11">Serine/threonine-protein kinase SrkA</fullName>
    </alternativeName>
</protein>
<dbReference type="Gene3D" id="3.30.200.70">
    <property type="match status" value="1"/>
</dbReference>
<dbReference type="SUPFAM" id="SSF56112">
    <property type="entry name" value="Protein kinase-like (PK-like)"/>
    <property type="match status" value="1"/>
</dbReference>
<feature type="region of interest" description="Disordered" evidence="12">
    <location>
        <begin position="317"/>
        <end position="348"/>
    </location>
</feature>
<dbReference type="GO" id="GO:0106310">
    <property type="term" value="F:protein serine kinase activity"/>
    <property type="evidence" value="ECO:0007669"/>
    <property type="project" value="RHEA"/>
</dbReference>
<keyword evidence="10 11" id="KW-0346">Stress response</keyword>
<evidence type="ECO:0000256" key="7">
    <source>
        <dbReference type="ARBA" id="ARBA00022777"/>
    </source>
</evidence>
<dbReference type="AlphaFoldDB" id="A0A2P2DA46"/>
<name>A0A2P2DA46_9LEPT</name>
<keyword evidence="9 11" id="KW-0460">Magnesium</keyword>
<feature type="binding site" evidence="11">
    <location>
        <position position="219"/>
    </location>
    <ligand>
        <name>Mg(2+)</name>
        <dbReference type="ChEBI" id="CHEBI:18420"/>
    </ligand>
</feature>
<dbReference type="Gene3D" id="1.10.510.10">
    <property type="entry name" value="Transferase(Phosphotransferase) domain 1"/>
    <property type="match status" value="1"/>
</dbReference>
<feature type="binding site" evidence="11">
    <location>
        <position position="207"/>
    </location>
    <ligand>
        <name>Mg(2+)</name>
        <dbReference type="ChEBI" id="CHEBI:18420"/>
    </ligand>
</feature>
<keyword evidence="5 11" id="KW-0479">Metal-binding</keyword>
<evidence type="ECO:0000256" key="12">
    <source>
        <dbReference type="SAM" id="MobiDB-lite"/>
    </source>
</evidence>
<dbReference type="OrthoDB" id="5392197at2"/>